<comment type="caution">
    <text evidence="1">The sequence shown here is derived from an EMBL/GenBank/DDBJ whole genome shotgun (WGS) entry which is preliminary data.</text>
</comment>
<evidence type="ECO:0000313" key="2">
    <source>
        <dbReference type="Proteomes" id="UP000821865"/>
    </source>
</evidence>
<keyword evidence="2" id="KW-1185">Reference proteome</keyword>
<proteinExistence type="predicted"/>
<organism evidence="1 2">
    <name type="scientific">Dermacentor silvarum</name>
    <name type="common">Tick</name>
    <dbReference type="NCBI Taxonomy" id="543639"/>
    <lineage>
        <taxon>Eukaryota</taxon>
        <taxon>Metazoa</taxon>
        <taxon>Ecdysozoa</taxon>
        <taxon>Arthropoda</taxon>
        <taxon>Chelicerata</taxon>
        <taxon>Arachnida</taxon>
        <taxon>Acari</taxon>
        <taxon>Parasitiformes</taxon>
        <taxon>Ixodida</taxon>
        <taxon>Ixodoidea</taxon>
        <taxon>Ixodidae</taxon>
        <taxon>Rhipicephalinae</taxon>
        <taxon>Dermacentor</taxon>
    </lineage>
</organism>
<reference evidence="1" key="1">
    <citation type="submission" date="2020-05" db="EMBL/GenBank/DDBJ databases">
        <title>Large-scale comparative analyses of tick genomes elucidate their genetic diversity and vector capacities.</title>
        <authorList>
            <person name="Jia N."/>
            <person name="Wang J."/>
            <person name="Shi W."/>
            <person name="Du L."/>
            <person name="Sun Y."/>
            <person name="Zhan W."/>
            <person name="Jiang J."/>
            <person name="Wang Q."/>
            <person name="Zhang B."/>
            <person name="Ji P."/>
            <person name="Sakyi L.B."/>
            <person name="Cui X."/>
            <person name="Yuan T."/>
            <person name="Jiang B."/>
            <person name="Yang W."/>
            <person name="Lam T.T.-Y."/>
            <person name="Chang Q."/>
            <person name="Ding S."/>
            <person name="Wang X."/>
            <person name="Zhu J."/>
            <person name="Ruan X."/>
            <person name="Zhao L."/>
            <person name="Wei J."/>
            <person name="Que T."/>
            <person name="Du C."/>
            <person name="Cheng J."/>
            <person name="Dai P."/>
            <person name="Han X."/>
            <person name="Huang E."/>
            <person name="Gao Y."/>
            <person name="Liu J."/>
            <person name="Shao H."/>
            <person name="Ye R."/>
            <person name="Li L."/>
            <person name="Wei W."/>
            <person name="Wang X."/>
            <person name="Wang C."/>
            <person name="Yang T."/>
            <person name="Huo Q."/>
            <person name="Li W."/>
            <person name="Guo W."/>
            <person name="Chen H."/>
            <person name="Zhou L."/>
            <person name="Ni X."/>
            <person name="Tian J."/>
            <person name="Zhou Y."/>
            <person name="Sheng Y."/>
            <person name="Liu T."/>
            <person name="Pan Y."/>
            <person name="Xia L."/>
            <person name="Li J."/>
            <person name="Zhao F."/>
            <person name="Cao W."/>
        </authorList>
    </citation>
    <scope>NUCLEOTIDE SEQUENCE</scope>
    <source>
        <tissue evidence="1">Larvae</tissue>
    </source>
</reference>
<dbReference type="EMBL" id="CM023474">
    <property type="protein sequence ID" value="KAH7949580.1"/>
    <property type="molecule type" value="Genomic_DNA"/>
</dbReference>
<dbReference type="Proteomes" id="UP000821865">
    <property type="component" value="Chromosome 5"/>
</dbReference>
<gene>
    <name evidence="1" type="ORF">HPB49_012409</name>
</gene>
<sequence>MNEGIGVDSTFGSSVESNLNAILRMSQRDQYVLCLHHICRFYEPFAQRFTETMMLQLPRALASFKVAIMEVISMACTQVDQPVRKLEGLGFIDMLAHGDEALQKVSLEICAKLPTVATEDDWHVLLPVVCKLQSHASTSCRKLVYDVCMRLYTKYRSDNDAANLMKQARRVLLLGLGDADLPLRLSVANFWCQETQLPRATIERLIALLVDMYLPEMEEQFLSSATFLLLELTSRSPDYDRKVFQHPLSDCTFVDYTVTGSWRRRHAAMTPLFAETLSFSQTQSSTTSTQSSTADGSTSQKLRATQATLQFTPTQQAGEANTYSWLTQSTHEPSLPAQQKQQRSITILQLSPGRPDPNGKHGATATERVDSLRLLKRRFLRDDDQLRLQHMRREVRLKETRKKLKEERHVRREAEVTLYRSYRMGDFPDIQISHSALIAPMQALAQQDQQVAQMLLSGVVTSVLHESRRDGASLFKQREELCQGLQRALAGILEGSMRCFPPLVAFVQEVAFQSALDLKLPVAAVSRASIASGHQSLEMNRANSMSASTKAPPAKRSKKEDHPEQQMWMQLAELYKSLGDYDAVRASLALCEDVGPEAKKALEKEAQGDFQQARDIYRQCCCLLGEWGELQSEIDARLEQSNASKWDSLWDGGYRQEECCQELALLSLSQKDTGRADYYVKCLTEQFLEDWSSLSVLTPTLIEGKLECLLPLTDLALYLKHSKRHDADDLLSCWRSRLPSNADSVLLWNEIITNRCFLMKSLGKPIPKEKAQLLNAFANAMLQQENVPTALRSVVEIEQMRLSGQLGDWADWHYVETYCTMLRRASENEPLPKQVAAYMRMLEKVDAAAEGTVVDIVHSVKYKMLRGQLMSGLSSVLRAGGQMTEDQKATLKLSNDKQAVTAQSICDEALHQHLAATAVEEASPELKADAHLCLAVFCSGILQAEQSGEPSLRRRDECPQILVDAVLTAMRLGHSQAPDMFPQLLQLLQNHPSCGKAFIAQASTAALTCADRCSKVPCWMFLRWINQILALLDKQVGPFLFDIVDSVAHHYPNALIYPFRVSSSAYTFECPKTKKACQNFVGRLQQAMDKVPLVNEFIKALELLQFPDIAFKKFQEQYNKIMSGYKAGEPPKALKDISPWLSHFSSLNQEHSLEIPGQYTGKGRPMPEYHVKIFGFDESIRVLQSKQRPCRITIRGDDEKEYRFLVKTGEDLRQDDRIEQIFKVMNDLLQKDPVCRSKHLQLVTYSVVPLTHRVGLIQWLDDTMVLEEFLRQGLTTEELEDINRVPSSYKLHGVDDYMKAYETQSCQKAAMSRYHGCLRPASKQSLRKALLGLSSCPEAFFALRSRFICSHATISIAQWVLGIGDRHLGNFLVGTKTGLEIGIDFGYAFGVATQFLPVPELMPFRLTAMYTALVEPFDKGGTMACAMHYTLQALRSGSRSLLDMMDVFVQEPTIDWLVGSPLFIIRREKSGKSTAALDWYPRQKVDIVRQKLEGRHPSYILRDELKLGKGKHSNFGNMERICLGADGPHGAIRRQFSGTDKLTSQQQVECLIEQATDPAILGLTWKGWQPWR</sequence>
<evidence type="ECO:0000313" key="1">
    <source>
        <dbReference type="EMBL" id="KAH7949580.1"/>
    </source>
</evidence>
<name>A0ACB8CRD0_DERSI</name>
<protein>
    <submittedName>
        <fullName evidence="1">Uncharacterized protein</fullName>
    </submittedName>
</protein>
<accession>A0ACB8CRD0</accession>